<keyword evidence="3 6" id="KW-0732">Signal</keyword>
<dbReference type="AlphaFoldDB" id="A0A380C446"/>
<dbReference type="InterPro" id="IPR032694">
    <property type="entry name" value="CopC/D"/>
</dbReference>
<evidence type="ECO:0000313" key="8">
    <source>
        <dbReference type="EMBL" id="GEQ00399.1"/>
    </source>
</evidence>
<dbReference type="Gene3D" id="2.60.40.1220">
    <property type="match status" value="1"/>
</dbReference>
<dbReference type="InterPro" id="IPR014756">
    <property type="entry name" value="Ig_E-set"/>
</dbReference>
<dbReference type="Pfam" id="PF04234">
    <property type="entry name" value="CopC"/>
    <property type="match status" value="1"/>
</dbReference>
<dbReference type="InterPro" id="IPR007348">
    <property type="entry name" value="CopC_dom"/>
</dbReference>
<evidence type="ECO:0000256" key="1">
    <source>
        <dbReference type="ARBA" id="ARBA00004196"/>
    </source>
</evidence>
<keyword evidence="11" id="KW-1185">Reference proteome</keyword>
<evidence type="ECO:0000259" key="7">
    <source>
        <dbReference type="Pfam" id="PF04234"/>
    </source>
</evidence>
<dbReference type="GO" id="GO:0042597">
    <property type="term" value="C:periplasmic space"/>
    <property type="evidence" value="ECO:0007669"/>
    <property type="project" value="InterPro"/>
</dbReference>
<keyword evidence="4" id="KW-0186">Copper</keyword>
<evidence type="ECO:0000256" key="6">
    <source>
        <dbReference type="SAM" id="SignalP"/>
    </source>
</evidence>
<feature type="transmembrane region" description="Helical" evidence="5">
    <location>
        <begin position="346"/>
        <end position="370"/>
    </location>
</feature>
<feature type="transmembrane region" description="Helical" evidence="5">
    <location>
        <begin position="285"/>
        <end position="307"/>
    </location>
</feature>
<feature type="transmembrane region" description="Helical" evidence="5">
    <location>
        <begin position="391"/>
        <end position="414"/>
    </location>
</feature>
<dbReference type="GO" id="GO:0006825">
    <property type="term" value="P:copper ion transport"/>
    <property type="evidence" value="ECO:0007669"/>
    <property type="project" value="InterPro"/>
</dbReference>
<feature type="transmembrane region" description="Helical" evidence="5">
    <location>
        <begin position="190"/>
        <end position="208"/>
    </location>
</feature>
<accession>A0A380C446</accession>
<dbReference type="Proteomes" id="UP000321598">
    <property type="component" value="Unassembled WGS sequence"/>
</dbReference>
<dbReference type="InterPro" id="IPR014755">
    <property type="entry name" value="Cu-Rt/internalin_Ig-like"/>
</dbReference>
<gene>
    <name evidence="9" type="primary">ycnJ</name>
    <name evidence="9" type="ORF">NCTC12413_00574</name>
    <name evidence="8" type="ORF">SAR03_14360</name>
</gene>
<evidence type="ECO:0000256" key="2">
    <source>
        <dbReference type="ARBA" id="ARBA00022723"/>
    </source>
</evidence>
<proteinExistence type="predicted"/>
<dbReference type="GO" id="GO:0005886">
    <property type="term" value="C:plasma membrane"/>
    <property type="evidence" value="ECO:0007669"/>
    <property type="project" value="TreeGrafter"/>
</dbReference>
<feature type="transmembrane region" description="Helical" evidence="5">
    <location>
        <begin position="147"/>
        <end position="169"/>
    </location>
</feature>
<dbReference type="Proteomes" id="UP000254956">
    <property type="component" value="Unassembled WGS sequence"/>
</dbReference>
<sequence>MLLYTKRVMSKSTLIVVFFALLLMAVATNQVSAHATLESTTPAQNSVVSHPQQIELHYNEPVNTKYSSITIFDDKGKSLGEFKPTNSGTNQTLTFDVGQLDNGTHKVSWHTTSADGHEIQDEFEFSINKKTTSNIDVTPPFYETSNFWFGLFRFITEGSLIVLMGSFLVNSVAKRYQLPTYLAFFSYKPISWILSAMAFITAIIYIMTLSPELVSNIMALDMTALLQAPFLLAMIAIIVLLLLFTLNEMMTIWYIAISLIIIVTLSMSGHVWAQSFPLWSIILRSIHLLGMALWLGGMVYLVWLATTKQLQDIVKVKRFFFKLNLGAVIALVISGVLMAIDETSLAAIWSSVTTWSSLFYVKIIGTILMITLGGYQSFRALTNLQKVNKKVLYCEIIIGIMLVLAGIIMSQIQIPS</sequence>
<evidence type="ECO:0000313" key="10">
    <source>
        <dbReference type="Proteomes" id="UP000254956"/>
    </source>
</evidence>
<feature type="chain" id="PRO_5017012058" evidence="6">
    <location>
        <begin position="36"/>
        <end position="416"/>
    </location>
</feature>
<evidence type="ECO:0000313" key="11">
    <source>
        <dbReference type="Proteomes" id="UP000321598"/>
    </source>
</evidence>
<reference evidence="9 10" key="1">
    <citation type="submission" date="2018-06" db="EMBL/GenBank/DDBJ databases">
        <authorList>
            <consortium name="Pathogen Informatics"/>
            <person name="Doyle S."/>
        </authorList>
    </citation>
    <scope>NUCLEOTIDE SEQUENCE [LARGE SCALE GENOMIC DNA]</scope>
    <source>
        <strain evidence="9 10">NCTC12413</strain>
    </source>
</reference>
<feature type="transmembrane region" description="Helical" evidence="5">
    <location>
        <begin position="253"/>
        <end position="273"/>
    </location>
</feature>
<evidence type="ECO:0000256" key="3">
    <source>
        <dbReference type="ARBA" id="ARBA00022729"/>
    </source>
</evidence>
<feature type="transmembrane region" description="Helical" evidence="5">
    <location>
        <begin position="228"/>
        <end position="246"/>
    </location>
</feature>
<organism evidence="9 10">
    <name type="scientific">Staphylococcus arlettae</name>
    <dbReference type="NCBI Taxonomy" id="29378"/>
    <lineage>
        <taxon>Bacteria</taxon>
        <taxon>Bacillati</taxon>
        <taxon>Bacillota</taxon>
        <taxon>Bacilli</taxon>
        <taxon>Bacillales</taxon>
        <taxon>Staphylococcaceae</taxon>
        <taxon>Staphylococcus</taxon>
    </lineage>
</organism>
<evidence type="ECO:0000256" key="5">
    <source>
        <dbReference type="SAM" id="Phobius"/>
    </source>
</evidence>
<dbReference type="PANTHER" id="PTHR34820:SF4">
    <property type="entry name" value="INNER MEMBRANE PROTEIN YEBZ"/>
    <property type="match status" value="1"/>
</dbReference>
<dbReference type="PANTHER" id="PTHR34820">
    <property type="entry name" value="INNER MEMBRANE PROTEIN YEBZ"/>
    <property type="match status" value="1"/>
</dbReference>
<dbReference type="EMBL" id="BKAV01000014">
    <property type="protein sequence ID" value="GEQ00399.1"/>
    <property type="molecule type" value="Genomic_DNA"/>
</dbReference>
<evidence type="ECO:0000256" key="4">
    <source>
        <dbReference type="ARBA" id="ARBA00023008"/>
    </source>
</evidence>
<keyword evidence="5" id="KW-0472">Membrane</keyword>
<feature type="signal peptide" evidence="6">
    <location>
        <begin position="1"/>
        <end position="35"/>
    </location>
</feature>
<dbReference type="GO" id="GO:0005507">
    <property type="term" value="F:copper ion binding"/>
    <property type="evidence" value="ECO:0007669"/>
    <property type="project" value="InterPro"/>
</dbReference>
<keyword evidence="5" id="KW-0812">Transmembrane</keyword>
<comment type="subcellular location">
    <subcellularLocation>
        <location evidence="1">Cell envelope</location>
    </subcellularLocation>
</comment>
<feature type="domain" description="CopC" evidence="7">
    <location>
        <begin position="34"/>
        <end position="127"/>
    </location>
</feature>
<keyword evidence="5" id="KW-1133">Transmembrane helix</keyword>
<keyword evidence="2" id="KW-0479">Metal-binding</keyword>
<dbReference type="EMBL" id="UGZE01000001">
    <property type="protein sequence ID" value="SUJ11393.1"/>
    <property type="molecule type" value="Genomic_DNA"/>
</dbReference>
<dbReference type="STRING" id="1212545.SARL_01456"/>
<name>A0A380C446_9STAP</name>
<dbReference type="GO" id="GO:0030313">
    <property type="term" value="C:cell envelope"/>
    <property type="evidence" value="ECO:0007669"/>
    <property type="project" value="UniProtKB-SubCell"/>
</dbReference>
<protein>
    <submittedName>
        <fullName evidence="9">Copper export proteins</fullName>
    </submittedName>
</protein>
<reference evidence="8 11" key="2">
    <citation type="submission" date="2019-07" db="EMBL/GenBank/DDBJ databases">
        <title>Whole genome shotgun sequence of Staphylococcus arlettae NBRC 109765.</title>
        <authorList>
            <person name="Hosoyama A."/>
            <person name="Uohara A."/>
            <person name="Ohji S."/>
            <person name="Ichikawa N."/>
        </authorList>
    </citation>
    <scope>NUCLEOTIDE SEQUENCE [LARGE SCALE GENOMIC DNA]</scope>
    <source>
        <strain evidence="8 11">NBRC 109765</strain>
    </source>
</reference>
<feature type="transmembrane region" description="Helical" evidence="5">
    <location>
        <begin position="319"/>
        <end position="340"/>
    </location>
</feature>
<dbReference type="RefSeq" id="WP_002509072.1">
    <property type="nucleotide sequence ID" value="NZ_BKAV01000014.1"/>
</dbReference>
<dbReference type="GO" id="GO:0046688">
    <property type="term" value="P:response to copper ion"/>
    <property type="evidence" value="ECO:0007669"/>
    <property type="project" value="InterPro"/>
</dbReference>
<evidence type="ECO:0000313" key="9">
    <source>
        <dbReference type="EMBL" id="SUJ11393.1"/>
    </source>
</evidence>
<dbReference type="SUPFAM" id="SSF81296">
    <property type="entry name" value="E set domains"/>
    <property type="match status" value="1"/>
</dbReference>